<evidence type="ECO:0000313" key="3">
    <source>
        <dbReference type="EMBL" id="CAN94259.1"/>
    </source>
</evidence>
<dbReference type="HOGENOM" id="CLU_023330_0_3_7"/>
<dbReference type="Gene3D" id="2.30.39.10">
    <property type="entry name" value="Alpha-1-antitrypsin, domain 1"/>
    <property type="match status" value="1"/>
</dbReference>
<dbReference type="SUPFAM" id="SSF56574">
    <property type="entry name" value="Serpins"/>
    <property type="match status" value="1"/>
</dbReference>
<evidence type="ECO:0000256" key="1">
    <source>
        <dbReference type="RuleBase" id="RU000411"/>
    </source>
</evidence>
<dbReference type="PANTHER" id="PTHR11461">
    <property type="entry name" value="SERINE PROTEASE INHIBITOR, SERPIN"/>
    <property type="match status" value="1"/>
</dbReference>
<feature type="domain" description="Serpin" evidence="2">
    <location>
        <begin position="120"/>
        <end position="479"/>
    </location>
</feature>
<evidence type="ECO:0000313" key="4">
    <source>
        <dbReference type="Proteomes" id="UP000002139"/>
    </source>
</evidence>
<dbReference type="InterPro" id="IPR042185">
    <property type="entry name" value="Serpin_sf_2"/>
</dbReference>
<dbReference type="CDD" id="cd19590">
    <property type="entry name" value="serpin_thermopin-like"/>
    <property type="match status" value="1"/>
</dbReference>
<dbReference type="InterPro" id="IPR042178">
    <property type="entry name" value="Serpin_sf_1"/>
</dbReference>
<dbReference type="Proteomes" id="UP000002139">
    <property type="component" value="Chromosome"/>
</dbReference>
<dbReference type="InterPro" id="IPR036186">
    <property type="entry name" value="Serpin_sf"/>
</dbReference>
<proteinExistence type="inferred from homology"/>
<dbReference type="SMART" id="SM00093">
    <property type="entry name" value="SERPIN"/>
    <property type="match status" value="1"/>
</dbReference>
<dbReference type="GO" id="GO:0005615">
    <property type="term" value="C:extracellular space"/>
    <property type="evidence" value="ECO:0007669"/>
    <property type="project" value="InterPro"/>
</dbReference>
<dbReference type="Gene3D" id="3.30.497.10">
    <property type="entry name" value="Antithrombin, subunit I, domain 2"/>
    <property type="match status" value="1"/>
</dbReference>
<dbReference type="Pfam" id="PF00079">
    <property type="entry name" value="Serpin"/>
    <property type="match status" value="1"/>
</dbReference>
<dbReference type="InterPro" id="IPR023796">
    <property type="entry name" value="Serpin_dom"/>
</dbReference>
<organism evidence="3 4">
    <name type="scientific">Sorangium cellulosum (strain So ce56)</name>
    <name type="common">Polyangium cellulosum (strain So ce56)</name>
    <dbReference type="NCBI Taxonomy" id="448385"/>
    <lineage>
        <taxon>Bacteria</taxon>
        <taxon>Pseudomonadati</taxon>
        <taxon>Myxococcota</taxon>
        <taxon>Polyangia</taxon>
        <taxon>Polyangiales</taxon>
        <taxon>Polyangiaceae</taxon>
        <taxon>Sorangium</taxon>
    </lineage>
</organism>
<dbReference type="InterPro" id="IPR023795">
    <property type="entry name" value="Serpin_CS"/>
</dbReference>
<dbReference type="GO" id="GO:0004867">
    <property type="term" value="F:serine-type endopeptidase inhibitor activity"/>
    <property type="evidence" value="ECO:0007669"/>
    <property type="project" value="InterPro"/>
</dbReference>
<dbReference type="MEROPS" id="I04.073"/>
<dbReference type="InterPro" id="IPR000215">
    <property type="entry name" value="Serpin_fam"/>
</dbReference>
<dbReference type="KEGG" id="scl:sce4096"/>
<keyword evidence="4" id="KW-1185">Reference proteome</keyword>
<dbReference type="EMBL" id="AM746676">
    <property type="protein sequence ID" value="CAN94259.1"/>
    <property type="molecule type" value="Genomic_DNA"/>
</dbReference>
<evidence type="ECO:0000259" key="2">
    <source>
        <dbReference type="SMART" id="SM00093"/>
    </source>
</evidence>
<sequence length="481" mass="50374">MPQWANPVPAIAGAAPVVITSARAAISAGVDEAGALGTSAAVPGPMRYCRIFSVFIPLSVLLAGCSSGGTGEDPVPSPSGCSDPETPGCVLTSEKQRILAPSVPDADREALADGNTAFALDLYGKLGAEPGNIFYSPHSVSSALAMTYAGARTETEAEMASALRFTLPQERLHPAFNALDLALESRGEVAEGQDGEGFQLNIANALWGQVGYPFLPSFLDVLAENYGAGMNLLDFGQTSEARQIINGWVAERTEDRIKDLLPEGSISGGTRLVLTNAIYFNAAWKFPFKEEDTAPGDFTLPDGSTVSVPMMAATSEVRYGEGDGYAALEMPYDGDELAMVLVLPSDIEAFEDGLDGARLDGVLGSLEPRNVTIGLPKFKVESTFDLIPPLMDLGMTAAFGAADFSGIDGQRSLSISAVVHKAFVSVNEAGTEAAAATAVALDESGPPEPAAIRFDRPFFFFIRDNATSAILFVGRVADPSA</sequence>
<dbReference type="eggNOG" id="COG4826">
    <property type="taxonomic scope" value="Bacteria"/>
</dbReference>
<reference evidence="3 4" key="1">
    <citation type="journal article" date="2007" name="Nat. Biotechnol.">
        <title>Complete genome sequence of the myxobacterium Sorangium cellulosum.</title>
        <authorList>
            <person name="Schneiker S."/>
            <person name="Perlova O."/>
            <person name="Kaiser O."/>
            <person name="Gerth K."/>
            <person name="Alici A."/>
            <person name="Altmeyer M.O."/>
            <person name="Bartels D."/>
            <person name="Bekel T."/>
            <person name="Beyer S."/>
            <person name="Bode E."/>
            <person name="Bode H.B."/>
            <person name="Bolten C.J."/>
            <person name="Choudhuri J.V."/>
            <person name="Doss S."/>
            <person name="Elnakady Y.A."/>
            <person name="Frank B."/>
            <person name="Gaigalat L."/>
            <person name="Goesmann A."/>
            <person name="Groeger C."/>
            <person name="Gross F."/>
            <person name="Jelsbak L."/>
            <person name="Jelsbak L."/>
            <person name="Kalinowski J."/>
            <person name="Kegler C."/>
            <person name="Knauber T."/>
            <person name="Konietzny S."/>
            <person name="Kopp M."/>
            <person name="Krause L."/>
            <person name="Krug D."/>
            <person name="Linke B."/>
            <person name="Mahmud T."/>
            <person name="Martinez-Arias R."/>
            <person name="McHardy A.C."/>
            <person name="Merai M."/>
            <person name="Meyer F."/>
            <person name="Mormann S."/>
            <person name="Munoz-Dorado J."/>
            <person name="Perez J."/>
            <person name="Pradella S."/>
            <person name="Rachid S."/>
            <person name="Raddatz G."/>
            <person name="Rosenau F."/>
            <person name="Rueckert C."/>
            <person name="Sasse F."/>
            <person name="Scharfe M."/>
            <person name="Schuster S.C."/>
            <person name="Suen G."/>
            <person name="Treuner-Lange A."/>
            <person name="Velicer G.J."/>
            <person name="Vorholter F.-J."/>
            <person name="Weissman K.J."/>
            <person name="Welch R.D."/>
            <person name="Wenzel S.C."/>
            <person name="Whitworth D.E."/>
            <person name="Wilhelm S."/>
            <person name="Wittmann C."/>
            <person name="Bloecker H."/>
            <person name="Puehler A."/>
            <person name="Mueller R."/>
        </authorList>
    </citation>
    <scope>NUCLEOTIDE SEQUENCE [LARGE SCALE GENOMIC DNA]</scope>
    <source>
        <strain evidence="4">So ce56</strain>
    </source>
</reference>
<gene>
    <name evidence="3" type="ordered locus">sce4096</name>
</gene>
<name>A9EVU8_SORC5</name>
<dbReference type="PANTHER" id="PTHR11461:SF211">
    <property type="entry name" value="GH10112P-RELATED"/>
    <property type="match status" value="1"/>
</dbReference>
<accession>A9EVU8</accession>
<dbReference type="PROSITE" id="PS00284">
    <property type="entry name" value="SERPIN"/>
    <property type="match status" value="1"/>
</dbReference>
<protein>
    <submittedName>
        <fullName evidence="3">Probable secreted serine (Or cysteine) proteinase inhibitor, clade B (Ovalbumin), member</fullName>
    </submittedName>
</protein>
<dbReference type="STRING" id="448385.sce4096"/>
<comment type="similarity">
    <text evidence="1">Belongs to the serpin family.</text>
</comment>
<dbReference type="AlphaFoldDB" id="A9EVU8"/>
<dbReference type="BioCyc" id="SCEL448385:SCE_RS21060-MONOMER"/>